<dbReference type="Proteomes" id="UP001172684">
    <property type="component" value="Unassembled WGS sequence"/>
</dbReference>
<comment type="subcellular location">
    <subcellularLocation>
        <location evidence="2">Cytoplasm</location>
    </subcellularLocation>
    <subcellularLocation>
        <location evidence="1">Nucleus</location>
    </subcellularLocation>
</comment>
<evidence type="ECO:0000256" key="4">
    <source>
        <dbReference type="ARBA" id="ARBA00012950"/>
    </source>
</evidence>
<organism evidence="14 15">
    <name type="scientific">Coniosporium apollinis</name>
    <dbReference type="NCBI Taxonomy" id="61459"/>
    <lineage>
        <taxon>Eukaryota</taxon>
        <taxon>Fungi</taxon>
        <taxon>Dikarya</taxon>
        <taxon>Ascomycota</taxon>
        <taxon>Pezizomycotina</taxon>
        <taxon>Dothideomycetes</taxon>
        <taxon>Dothideomycetes incertae sedis</taxon>
        <taxon>Coniosporium</taxon>
    </lineage>
</organism>
<evidence type="ECO:0000256" key="5">
    <source>
        <dbReference type="ARBA" id="ARBA00015043"/>
    </source>
</evidence>
<evidence type="ECO:0000256" key="1">
    <source>
        <dbReference type="ARBA" id="ARBA00004123"/>
    </source>
</evidence>
<feature type="region of interest" description="Disordered" evidence="12">
    <location>
        <begin position="405"/>
        <end position="437"/>
    </location>
</feature>
<name>A0ABQ9NNY5_9PEZI</name>
<evidence type="ECO:0000256" key="7">
    <source>
        <dbReference type="ARBA" id="ARBA00022679"/>
    </source>
</evidence>
<comment type="caution">
    <text evidence="14">The sequence shown here is derived from an EMBL/GenBank/DDBJ whole genome shotgun (WGS) entry which is preliminary data.</text>
</comment>
<reference evidence="14" key="1">
    <citation type="submission" date="2022-10" db="EMBL/GenBank/DDBJ databases">
        <title>Culturing micro-colonial fungi from biological soil crusts in the Mojave desert and describing Neophaeococcomyces mojavensis, and introducing the new genera and species Taxawa tesnikishii.</title>
        <authorList>
            <person name="Kurbessoian T."/>
            <person name="Stajich J.E."/>
        </authorList>
    </citation>
    <scope>NUCLEOTIDE SEQUENCE</scope>
    <source>
        <strain evidence="14">TK_1</strain>
    </source>
</reference>
<keyword evidence="6" id="KW-0963">Cytoplasm</keyword>
<comment type="catalytic activity">
    <reaction evidence="10">
        <text>N-terminal L-seryl-[histone H2A] + acetyl-CoA = N-terminal N(alpha)-acetyl-L-seryl-[histone H2A] + CoA + H(+)</text>
        <dbReference type="Rhea" id="RHEA:50600"/>
        <dbReference type="Rhea" id="RHEA-COMP:12742"/>
        <dbReference type="Rhea" id="RHEA-COMP:12744"/>
        <dbReference type="ChEBI" id="CHEBI:15378"/>
        <dbReference type="ChEBI" id="CHEBI:57287"/>
        <dbReference type="ChEBI" id="CHEBI:57288"/>
        <dbReference type="ChEBI" id="CHEBI:64738"/>
        <dbReference type="ChEBI" id="CHEBI:83690"/>
        <dbReference type="EC" id="2.3.1.257"/>
    </reaction>
</comment>
<comment type="catalytic activity">
    <reaction evidence="11">
        <text>N-terminal L-seryl-[histone H4] + acetyl-CoA = N-terminal N(alpha)-acetyl-L-seryl-[histone H4] + CoA + H(+)</text>
        <dbReference type="Rhea" id="RHEA:50596"/>
        <dbReference type="Rhea" id="RHEA-COMP:12740"/>
        <dbReference type="Rhea" id="RHEA-COMP:12743"/>
        <dbReference type="ChEBI" id="CHEBI:15378"/>
        <dbReference type="ChEBI" id="CHEBI:57287"/>
        <dbReference type="ChEBI" id="CHEBI:57288"/>
        <dbReference type="ChEBI" id="CHEBI:64738"/>
        <dbReference type="ChEBI" id="CHEBI:83690"/>
        <dbReference type="EC" id="2.3.1.257"/>
    </reaction>
</comment>
<dbReference type="InterPro" id="IPR039949">
    <property type="entry name" value="NAA40"/>
</dbReference>
<evidence type="ECO:0000313" key="14">
    <source>
        <dbReference type="EMBL" id="KAJ9661338.1"/>
    </source>
</evidence>
<evidence type="ECO:0000256" key="8">
    <source>
        <dbReference type="ARBA" id="ARBA00023242"/>
    </source>
</evidence>
<sequence length="437" mass="48545">MTPSELPNNNEPDRPSPKPAIETSHRVSEPTTPPRQTLPQRPASLKRPRDTPRGSPTKIARAVEKRDCSSSPEPQHNPGLASSPIRQPSLSPQRDFNPRPVALPPIPHPTDPDRAPSAAYHPQPLIASTNALSGPDFEALYFRPTNKLRNFPRPPPEKDWTDVFRRERDGRALSPSPPPWRPTHVVEFATATTISAGDLAACFALIETTSSAAYKASSFGWDPKAKIREMTHRDIKYLLVRRRPANAPPAPARPRASESPPTQKRSGRWWGVSPPSKKPRIAQPPRLVEPDKSGEVVAFLSFMLDIEDTEAVLYVYEIHLAEEVRRLGLGTHLMDAAEQIGRDVGVSSAMLTCFTSNAAAETFYRKRGYKVHRSSPRGRVLRGGVVKRPDHIIMAKRLGETGWWKDGGAVEENEEGGEDEDENGNDETKRKMRSKGK</sequence>
<evidence type="ECO:0000313" key="15">
    <source>
        <dbReference type="Proteomes" id="UP001172684"/>
    </source>
</evidence>
<feature type="region of interest" description="Disordered" evidence="12">
    <location>
        <begin position="1"/>
        <end position="120"/>
    </location>
</feature>
<feature type="compositionally biased region" description="Acidic residues" evidence="12">
    <location>
        <begin position="409"/>
        <end position="425"/>
    </location>
</feature>
<evidence type="ECO:0000256" key="3">
    <source>
        <dbReference type="ARBA" id="ARBA00008870"/>
    </source>
</evidence>
<feature type="compositionally biased region" description="Polar residues" evidence="12">
    <location>
        <begin position="84"/>
        <end position="94"/>
    </location>
</feature>
<evidence type="ECO:0000259" key="13">
    <source>
        <dbReference type="PROSITE" id="PS51186"/>
    </source>
</evidence>
<evidence type="ECO:0000256" key="2">
    <source>
        <dbReference type="ARBA" id="ARBA00004496"/>
    </source>
</evidence>
<protein>
    <recommendedName>
        <fullName evidence="5">N-alpha-acetyltransferase 40</fullName>
        <ecNumber evidence="4">2.3.1.257</ecNumber>
    </recommendedName>
</protein>
<keyword evidence="15" id="KW-1185">Reference proteome</keyword>
<keyword evidence="9" id="KW-0012">Acyltransferase</keyword>
<feature type="region of interest" description="Disordered" evidence="12">
    <location>
        <begin position="245"/>
        <end position="287"/>
    </location>
</feature>
<dbReference type="EMBL" id="JAPDRL010000058">
    <property type="protein sequence ID" value="KAJ9661338.1"/>
    <property type="molecule type" value="Genomic_DNA"/>
</dbReference>
<dbReference type="CDD" id="cd04301">
    <property type="entry name" value="NAT_SF"/>
    <property type="match status" value="1"/>
</dbReference>
<evidence type="ECO:0000256" key="11">
    <source>
        <dbReference type="ARBA" id="ARBA00049524"/>
    </source>
</evidence>
<dbReference type="InterPro" id="IPR016181">
    <property type="entry name" value="Acyl_CoA_acyltransferase"/>
</dbReference>
<dbReference type="InterPro" id="IPR000182">
    <property type="entry name" value="GNAT_dom"/>
</dbReference>
<dbReference type="Pfam" id="PF00583">
    <property type="entry name" value="Acetyltransf_1"/>
    <property type="match status" value="1"/>
</dbReference>
<keyword evidence="8" id="KW-0539">Nucleus</keyword>
<dbReference type="SUPFAM" id="SSF55729">
    <property type="entry name" value="Acyl-CoA N-acyltransferases (Nat)"/>
    <property type="match status" value="1"/>
</dbReference>
<dbReference type="Gene3D" id="3.40.630.30">
    <property type="match status" value="1"/>
</dbReference>
<proteinExistence type="inferred from homology"/>
<evidence type="ECO:0000256" key="6">
    <source>
        <dbReference type="ARBA" id="ARBA00022490"/>
    </source>
</evidence>
<feature type="compositionally biased region" description="Polar residues" evidence="12">
    <location>
        <begin position="1"/>
        <end position="10"/>
    </location>
</feature>
<evidence type="ECO:0000256" key="9">
    <source>
        <dbReference type="ARBA" id="ARBA00023315"/>
    </source>
</evidence>
<dbReference type="EC" id="2.3.1.257" evidence="4"/>
<keyword evidence="7" id="KW-0808">Transferase</keyword>
<comment type="similarity">
    <text evidence="3">Belongs to the acetyltransferase family. NAA40 subfamily.</text>
</comment>
<evidence type="ECO:0000256" key="10">
    <source>
        <dbReference type="ARBA" id="ARBA00047821"/>
    </source>
</evidence>
<dbReference type="PANTHER" id="PTHR20531:SF1">
    <property type="entry name" value="N-ALPHA-ACETYLTRANSFERASE 40"/>
    <property type="match status" value="1"/>
</dbReference>
<gene>
    <name evidence="14" type="ORF">H2201_006530</name>
</gene>
<dbReference type="PANTHER" id="PTHR20531">
    <property type="entry name" value="N-ALPHA-ACETYLTRANSFERASE 40"/>
    <property type="match status" value="1"/>
</dbReference>
<evidence type="ECO:0000256" key="12">
    <source>
        <dbReference type="SAM" id="MobiDB-lite"/>
    </source>
</evidence>
<feature type="domain" description="N-acetyltransferase" evidence="13">
    <location>
        <begin position="225"/>
        <end position="399"/>
    </location>
</feature>
<accession>A0ABQ9NNY5</accession>
<dbReference type="PROSITE" id="PS51186">
    <property type="entry name" value="GNAT"/>
    <property type="match status" value="1"/>
</dbReference>